<sequence length="215" mass="25097">MVNYLNRSMRKEFFVMLYILTSLMAPFTLFNYLNIHFWNISFNPVDFILKPFMIIPVVSLLLAVFTELAIYACTFAKKLSIRIKKGYDGKISLKIVEKSLPIYIIDQNYFNGEFQMDGHTVVDMRIKDRTHLSFGEQTNVVKLFSYDQQINIPVLLEKANLLIKDTALKKKPITFIVDSKQERNRTISKIWLRLILNPASRSAKTDIDTILQLVY</sequence>
<proteinExistence type="predicted"/>
<feature type="transmembrane region" description="Helical" evidence="1">
    <location>
        <begin position="12"/>
        <end position="33"/>
    </location>
</feature>
<feature type="transmembrane region" description="Helical" evidence="1">
    <location>
        <begin position="53"/>
        <end position="76"/>
    </location>
</feature>
<dbReference type="Proteomes" id="UP000531594">
    <property type="component" value="Unassembled WGS sequence"/>
</dbReference>
<organism evidence="2 3">
    <name type="scientific">Bacillus benzoevorans</name>
    <dbReference type="NCBI Taxonomy" id="1456"/>
    <lineage>
        <taxon>Bacteria</taxon>
        <taxon>Bacillati</taxon>
        <taxon>Bacillota</taxon>
        <taxon>Bacilli</taxon>
        <taxon>Bacillales</taxon>
        <taxon>Bacillaceae</taxon>
        <taxon>Bacillus</taxon>
    </lineage>
</organism>
<accession>A0A7X0HRG7</accession>
<evidence type="ECO:0000313" key="2">
    <source>
        <dbReference type="EMBL" id="MBB6445464.1"/>
    </source>
</evidence>
<keyword evidence="1" id="KW-0812">Transmembrane</keyword>
<gene>
    <name evidence="2" type="ORF">HNR53_002083</name>
</gene>
<name>A0A7X0HRG7_9BACI</name>
<keyword evidence="3" id="KW-1185">Reference proteome</keyword>
<keyword evidence="1" id="KW-0472">Membrane</keyword>
<comment type="caution">
    <text evidence="2">The sequence shown here is derived from an EMBL/GenBank/DDBJ whole genome shotgun (WGS) entry which is preliminary data.</text>
</comment>
<evidence type="ECO:0000313" key="3">
    <source>
        <dbReference type="Proteomes" id="UP000531594"/>
    </source>
</evidence>
<reference evidence="2 3" key="1">
    <citation type="submission" date="2020-08" db="EMBL/GenBank/DDBJ databases">
        <title>Genomic Encyclopedia of Type Strains, Phase IV (KMG-IV): sequencing the most valuable type-strain genomes for metagenomic binning, comparative biology and taxonomic classification.</title>
        <authorList>
            <person name="Goeker M."/>
        </authorList>
    </citation>
    <scope>NUCLEOTIDE SEQUENCE [LARGE SCALE GENOMIC DNA]</scope>
    <source>
        <strain evidence="2 3">DSM 5391</strain>
    </source>
</reference>
<evidence type="ECO:0000256" key="1">
    <source>
        <dbReference type="SAM" id="Phobius"/>
    </source>
</evidence>
<dbReference type="AlphaFoldDB" id="A0A7X0HRG7"/>
<dbReference type="RefSeq" id="WP_184525528.1">
    <property type="nucleotide sequence ID" value="NZ_JACHGK010000006.1"/>
</dbReference>
<keyword evidence="1" id="KW-1133">Transmembrane helix</keyword>
<protein>
    <submittedName>
        <fullName evidence="2">Uncharacterized protein</fullName>
    </submittedName>
</protein>
<dbReference type="EMBL" id="JACHGK010000006">
    <property type="protein sequence ID" value="MBB6445464.1"/>
    <property type="molecule type" value="Genomic_DNA"/>
</dbReference>